<feature type="transmembrane region" description="Helical" evidence="4">
    <location>
        <begin position="300"/>
        <end position="322"/>
    </location>
</feature>
<evidence type="ECO:0000256" key="1">
    <source>
        <dbReference type="ARBA" id="ARBA00022692"/>
    </source>
</evidence>
<feature type="transmembrane region" description="Helical" evidence="4">
    <location>
        <begin position="329"/>
        <end position="353"/>
    </location>
</feature>
<feature type="transmembrane region" description="Helical" evidence="4">
    <location>
        <begin position="102"/>
        <end position="121"/>
    </location>
</feature>
<keyword evidence="2 4" id="KW-1133">Transmembrane helix</keyword>
<feature type="transmembrane region" description="Helical" evidence="4">
    <location>
        <begin position="162"/>
        <end position="179"/>
    </location>
</feature>
<feature type="transmembrane region" description="Helical" evidence="4">
    <location>
        <begin position="127"/>
        <end position="150"/>
    </location>
</feature>
<dbReference type="EMBL" id="CAJFCJ010000026">
    <property type="protein sequence ID" value="CAD5125387.1"/>
    <property type="molecule type" value="Genomic_DNA"/>
</dbReference>
<dbReference type="Gene3D" id="1.20.1250.20">
    <property type="entry name" value="MFS general substrate transporter like domains"/>
    <property type="match status" value="2"/>
</dbReference>
<evidence type="ECO:0000313" key="5">
    <source>
        <dbReference type="EMBL" id="CAD5125387.1"/>
    </source>
</evidence>
<evidence type="ECO:0000256" key="2">
    <source>
        <dbReference type="ARBA" id="ARBA00022989"/>
    </source>
</evidence>
<feature type="transmembrane region" description="Helical" evidence="4">
    <location>
        <begin position="217"/>
        <end position="239"/>
    </location>
</feature>
<feature type="transmembrane region" description="Helical" evidence="4">
    <location>
        <begin position="260"/>
        <end position="280"/>
    </location>
</feature>
<dbReference type="InterPro" id="IPR036259">
    <property type="entry name" value="MFS_trans_sf"/>
</dbReference>
<keyword evidence="1 4" id="KW-0812">Transmembrane</keyword>
<dbReference type="Pfam" id="PF07690">
    <property type="entry name" value="MFS_1"/>
    <property type="match status" value="1"/>
</dbReference>
<comment type="caution">
    <text evidence="5">The sequence shown here is derived from an EMBL/GenBank/DDBJ whole genome shotgun (WGS) entry which is preliminary data.</text>
</comment>
<gene>
    <name evidence="5" type="ORF">DGYR_LOCUS12765</name>
</gene>
<dbReference type="GO" id="GO:0022857">
    <property type="term" value="F:transmembrane transporter activity"/>
    <property type="evidence" value="ECO:0007669"/>
    <property type="project" value="InterPro"/>
</dbReference>
<protein>
    <submittedName>
        <fullName evidence="5">Uncharacterized protein</fullName>
    </submittedName>
</protein>
<feature type="transmembrane region" description="Helical" evidence="4">
    <location>
        <begin position="400"/>
        <end position="422"/>
    </location>
</feature>
<evidence type="ECO:0000256" key="4">
    <source>
        <dbReference type="SAM" id="Phobius"/>
    </source>
</evidence>
<evidence type="ECO:0000256" key="3">
    <source>
        <dbReference type="ARBA" id="ARBA00023136"/>
    </source>
</evidence>
<feature type="transmembrane region" description="Helical" evidence="4">
    <location>
        <begin position="365"/>
        <end position="388"/>
    </location>
</feature>
<dbReference type="Proteomes" id="UP000549394">
    <property type="component" value="Unassembled WGS sequence"/>
</dbReference>
<evidence type="ECO:0000313" key="6">
    <source>
        <dbReference type="Proteomes" id="UP000549394"/>
    </source>
</evidence>
<dbReference type="AlphaFoldDB" id="A0A7I8WB69"/>
<sequence>MEEDDEDSDIVFDRAGLLSTTIIKRYEERAPGSKLFRTFLLCAAFFGLGLCIAVPGPTLLDLQERTHTTTIEISRIYPGRSVGYLLGSIVCGFLFDKLNQYGLLSASLISAAIATAFVPWIKHLELMLISFGVQGVALGFLDTGGNVLCLHMWGSNSQAPMQALHASFGVGAFVAPLVTEPFMALHASHNQTPAYSLHPTRGDPIHRGDKDTTKARFAYLIIAIILAVVSLSFILNCICSRCRCAALPAESSHTQNKESGVAGVRFQLLFLLAIFYFLYVGLEVTFGGWVTAYAIEGLKWPKYVAVYLNSVFWGTFAVTRILSVPLAKCLSATVMVILDMIISLVALTIIACFRHPHSPNDKSAYAIWFSVGLLGVGLATIFPSGLTWAERYLNVTGPAASFLIVGSALGEMLVPSLVGWLFQKSPSWLIYTSLAVCVMALIIYIVLQNLALNNEKVIQSKLELLPTNETLETEIKEESDTITTANRKRVSFRLPQKQN</sequence>
<reference evidence="5 6" key="1">
    <citation type="submission" date="2020-08" db="EMBL/GenBank/DDBJ databases">
        <authorList>
            <person name="Hejnol A."/>
        </authorList>
    </citation>
    <scope>NUCLEOTIDE SEQUENCE [LARGE SCALE GENOMIC DNA]</scope>
</reference>
<keyword evidence="6" id="KW-1185">Reference proteome</keyword>
<accession>A0A7I8WB69</accession>
<organism evidence="5 6">
    <name type="scientific">Dimorphilus gyrociliatus</name>
    <dbReference type="NCBI Taxonomy" id="2664684"/>
    <lineage>
        <taxon>Eukaryota</taxon>
        <taxon>Metazoa</taxon>
        <taxon>Spiralia</taxon>
        <taxon>Lophotrochozoa</taxon>
        <taxon>Annelida</taxon>
        <taxon>Polychaeta</taxon>
        <taxon>Polychaeta incertae sedis</taxon>
        <taxon>Dinophilidae</taxon>
        <taxon>Dimorphilus</taxon>
    </lineage>
</organism>
<name>A0A7I8WB69_9ANNE</name>
<dbReference type="OrthoDB" id="546893at2759"/>
<feature type="transmembrane region" description="Helical" evidence="4">
    <location>
        <begin position="76"/>
        <end position="95"/>
    </location>
</feature>
<feature type="transmembrane region" description="Helical" evidence="4">
    <location>
        <begin position="35"/>
        <end position="56"/>
    </location>
</feature>
<proteinExistence type="predicted"/>
<dbReference type="PANTHER" id="PTHR23121">
    <property type="entry name" value="SODIUM-DEPENDENT GLUCOSE TRANSPORTER 1"/>
    <property type="match status" value="1"/>
</dbReference>
<dbReference type="SUPFAM" id="SSF103473">
    <property type="entry name" value="MFS general substrate transporter"/>
    <property type="match status" value="1"/>
</dbReference>
<feature type="transmembrane region" description="Helical" evidence="4">
    <location>
        <begin position="428"/>
        <end position="447"/>
    </location>
</feature>
<dbReference type="InterPro" id="IPR011701">
    <property type="entry name" value="MFS"/>
</dbReference>
<dbReference type="PANTHER" id="PTHR23121:SF9">
    <property type="entry name" value="SODIUM-DEPENDENT GLUCOSE TRANSPORTER 1"/>
    <property type="match status" value="1"/>
</dbReference>
<keyword evidence="3 4" id="KW-0472">Membrane</keyword>